<reference evidence="4" key="1">
    <citation type="submission" date="2023-06" db="EMBL/GenBank/DDBJ databases">
        <title>Male Hemibagrus guttatus genome.</title>
        <authorList>
            <person name="Bian C."/>
        </authorList>
    </citation>
    <scope>NUCLEOTIDE SEQUENCE</scope>
    <source>
        <strain evidence="4">Male_cb2023</strain>
        <tissue evidence="4">Muscle</tissue>
    </source>
</reference>
<evidence type="ECO:0000259" key="3">
    <source>
        <dbReference type="PROSITE" id="PS50013"/>
    </source>
</evidence>
<dbReference type="InterPro" id="IPR000953">
    <property type="entry name" value="Chromo/chromo_shadow_dom"/>
</dbReference>
<comment type="caution">
    <text evidence="4">The sequence shown here is derived from an EMBL/GenBank/DDBJ whole genome shotgun (WGS) entry which is preliminary data.</text>
</comment>
<dbReference type="PROSITE" id="PS50013">
    <property type="entry name" value="CHROMO_2"/>
    <property type="match status" value="1"/>
</dbReference>
<feature type="compositionally biased region" description="Basic and acidic residues" evidence="2">
    <location>
        <begin position="323"/>
        <end position="335"/>
    </location>
</feature>
<gene>
    <name evidence="4" type="ORF">QTP70_015954</name>
</gene>
<protein>
    <recommendedName>
        <fullName evidence="3">Chromo domain-containing protein</fullName>
    </recommendedName>
</protein>
<dbReference type="Gene3D" id="2.40.50.40">
    <property type="match status" value="1"/>
</dbReference>
<comment type="subcellular location">
    <subcellularLocation>
        <location evidence="1">Nucleus</location>
    </subcellularLocation>
</comment>
<evidence type="ECO:0000256" key="1">
    <source>
        <dbReference type="ARBA" id="ARBA00004123"/>
    </source>
</evidence>
<accession>A0AAE0UIR8</accession>
<dbReference type="Proteomes" id="UP001274896">
    <property type="component" value="Unassembled WGS sequence"/>
</dbReference>
<proteinExistence type="predicted"/>
<organism evidence="4 5">
    <name type="scientific">Hemibagrus guttatus</name>
    <dbReference type="NCBI Taxonomy" id="175788"/>
    <lineage>
        <taxon>Eukaryota</taxon>
        <taxon>Metazoa</taxon>
        <taxon>Chordata</taxon>
        <taxon>Craniata</taxon>
        <taxon>Vertebrata</taxon>
        <taxon>Euteleostomi</taxon>
        <taxon>Actinopterygii</taxon>
        <taxon>Neopterygii</taxon>
        <taxon>Teleostei</taxon>
        <taxon>Ostariophysi</taxon>
        <taxon>Siluriformes</taxon>
        <taxon>Bagridae</taxon>
        <taxon>Hemibagrus</taxon>
    </lineage>
</organism>
<evidence type="ECO:0000313" key="5">
    <source>
        <dbReference type="Proteomes" id="UP001274896"/>
    </source>
</evidence>
<dbReference type="InterPro" id="IPR016197">
    <property type="entry name" value="Chromo-like_dom_sf"/>
</dbReference>
<dbReference type="Pfam" id="PF24626">
    <property type="entry name" value="SH3_Tf2-1"/>
    <property type="match status" value="1"/>
</dbReference>
<name>A0AAE0UIR8_9TELE</name>
<keyword evidence="5" id="KW-1185">Reference proteome</keyword>
<dbReference type="InterPro" id="IPR023780">
    <property type="entry name" value="Chromo_domain"/>
</dbReference>
<dbReference type="GO" id="GO:0005634">
    <property type="term" value="C:nucleus"/>
    <property type="evidence" value="ECO:0007669"/>
    <property type="project" value="UniProtKB-SubCell"/>
</dbReference>
<evidence type="ECO:0000256" key="2">
    <source>
        <dbReference type="SAM" id="MobiDB-lite"/>
    </source>
</evidence>
<dbReference type="AlphaFoldDB" id="A0AAE0UIR8"/>
<dbReference type="PANTHER" id="PTHR46148">
    <property type="entry name" value="CHROMO DOMAIN-CONTAINING PROTEIN"/>
    <property type="match status" value="1"/>
</dbReference>
<feature type="region of interest" description="Disordered" evidence="2">
    <location>
        <begin position="290"/>
        <end position="335"/>
    </location>
</feature>
<dbReference type="InterPro" id="IPR056924">
    <property type="entry name" value="SH3_Tf2-1"/>
</dbReference>
<evidence type="ECO:0000313" key="4">
    <source>
        <dbReference type="EMBL" id="KAK3506297.1"/>
    </source>
</evidence>
<dbReference type="SMART" id="SM00298">
    <property type="entry name" value="CHROMO"/>
    <property type="match status" value="1"/>
</dbReference>
<sequence length="335" mass="38141">MVIVGWFSKGCKLIPFKGLPTAMFNHVFCNFGLPEDIVLDRGSQFLGVGVALCTFGHWGEPEYRLSPSVERAGGAPKPGDRAIPQNLLQQGATPLDACWGTLFPWSGEPSNIPAVEEWYQLSQEVWERAHVRLQRAVRRQRIQADRHRHPHPSYQVGQKVWLSTRNLRHKLPCRKLSPKFVGPFEIVRQVNPVAYRLRLPTLYHICPTFHVSLLKPAHPTAREARACEEPLPSLDIEGSLAYQVRALLNSRRIRSRLQYLVDWEGYGPEERLWVVAVDILDLSLIEDFHRDHPNKPAPRPRGCPRHRTPRGVPRGGGSVTTRARGDREREPSPVF</sequence>
<feature type="domain" description="Chromo" evidence="3">
    <location>
        <begin position="242"/>
        <end position="300"/>
    </location>
</feature>
<dbReference type="SUPFAM" id="SSF54160">
    <property type="entry name" value="Chromo domain-like"/>
    <property type="match status" value="1"/>
</dbReference>
<dbReference type="PANTHER" id="PTHR46148:SF60">
    <property type="entry name" value="CHROMO DOMAIN-CONTAINING PROTEIN"/>
    <property type="match status" value="1"/>
</dbReference>
<dbReference type="Pfam" id="PF00385">
    <property type="entry name" value="Chromo"/>
    <property type="match status" value="1"/>
</dbReference>
<dbReference type="EMBL" id="JAUCMX010000064">
    <property type="protein sequence ID" value="KAK3506297.1"/>
    <property type="molecule type" value="Genomic_DNA"/>
</dbReference>